<name>A0AAV3FQ86_STRCB</name>
<comment type="caution">
    <text evidence="1">The sequence shown here is derived from an EMBL/GenBank/DDBJ whole genome shotgun (WGS) entry which is preliminary data.</text>
</comment>
<organism evidence="1 2">
    <name type="scientific">Streptococcus canis FSL Z3-227</name>
    <dbReference type="NCBI Taxonomy" id="482234"/>
    <lineage>
        <taxon>Bacteria</taxon>
        <taxon>Bacillati</taxon>
        <taxon>Bacillota</taxon>
        <taxon>Bacilli</taxon>
        <taxon>Lactobacillales</taxon>
        <taxon>Streptococcaceae</taxon>
        <taxon>Streptococcus</taxon>
    </lineage>
</organism>
<evidence type="ECO:0000313" key="2">
    <source>
        <dbReference type="Proteomes" id="UP000004423"/>
    </source>
</evidence>
<gene>
    <name evidence="1" type="ORF">SCAZ3_02550</name>
</gene>
<protein>
    <submittedName>
        <fullName evidence="1">L-lactate permease</fullName>
    </submittedName>
</protein>
<sequence length="61" mass="6486">MIILTTILAGLGQGMTLGQIGRIFGKSLKQLTKTMVTVVSIVTLSKVMSYSGMTLEPSQLV</sequence>
<proteinExistence type="predicted"/>
<dbReference type="Proteomes" id="UP000004423">
    <property type="component" value="Unassembled WGS sequence"/>
</dbReference>
<accession>A0AAV3FQ86</accession>
<dbReference type="AlphaFoldDB" id="A0AAV3FQ86"/>
<evidence type="ECO:0000313" key="1">
    <source>
        <dbReference type="EMBL" id="EIQ81270.1"/>
    </source>
</evidence>
<reference evidence="1 2" key="1">
    <citation type="journal article" date="2012" name="PLoS ONE">
        <title>Gene Repertoire Evolution of Streptococcus pyogenes Inferred from Phylogenomic Analysis with Streptococcus canis and Streptococcus dysgalactiae.</title>
        <authorList>
            <person name="Lefebure T."/>
            <person name="Richards V.P."/>
            <person name="Lang P."/>
            <person name="Pavinski-Bitar P."/>
            <person name="Stanhope M.J."/>
        </authorList>
    </citation>
    <scope>NUCLEOTIDE SEQUENCE [LARGE SCALE GENOMIC DNA]</scope>
    <source>
        <strain evidence="1 2">FSL Z3-227</strain>
    </source>
</reference>
<dbReference type="EMBL" id="AIDX01000001">
    <property type="protein sequence ID" value="EIQ81270.1"/>
    <property type="molecule type" value="Genomic_DNA"/>
</dbReference>